<accession>A0A437KE93</accession>
<dbReference type="InterPro" id="IPR046350">
    <property type="entry name" value="Cystatin_sf"/>
</dbReference>
<protein>
    <submittedName>
        <fullName evidence="3">Peptidase</fullName>
    </submittedName>
</protein>
<evidence type="ECO:0000256" key="1">
    <source>
        <dbReference type="SAM" id="Phobius"/>
    </source>
</evidence>
<dbReference type="Pfam" id="PF17881">
    <property type="entry name" value="TseB"/>
    <property type="match status" value="1"/>
</dbReference>
<sequence length="157" mass="17975">MKKWIWSCAGLVVIILGIVVYTYVTAYKPVSKAEETAEKIAKEEAGVVSIDKFSLYNGNDSYYVVEGKNKDKEDVIVWIEEKTHGITVENKKDGLTKQAVINKISSERELKKIDTVRLGMLEGIPVWEVYAHTDDDLINYFYFDFETGELLRNIENI</sequence>
<comment type="caution">
    <text evidence="3">The sequence shown here is derived from an EMBL/GenBank/DDBJ whole genome shotgun (WGS) entry which is preliminary data.</text>
</comment>
<evidence type="ECO:0000259" key="2">
    <source>
        <dbReference type="Pfam" id="PF17881"/>
    </source>
</evidence>
<dbReference type="EMBL" id="RZTZ01000002">
    <property type="protein sequence ID" value="RVT65421.1"/>
    <property type="molecule type" value="Genomic_DNA"/>
</dbReference>
<feature type="transmembrane region" description="Helical" evidence="1">
    <location>
        <begin position="5"/>
        <end position="24"/>
    </location>
</feature>
<proteinExistence type="predicted"/>
<organism evidence="3 4">
    <name type="scientific">Niallia taxi</name>
    <dbReference type="NCBI Taxonomy" id="2499688"/>
    <lineage>
        <taxon>Bacteria</taxon>
        <taxon>Bacillati</taxon>
        <taxon>Bacillota</taxon>
        <taxon>Bacilli</taxon>
        <taxon>Bacillales</taxon>
        <taxon>Bacillaceae</taxon>
        <taxon>Niallia</taxon>
    </lineage>
</organism>
<evidence type="ECO:0000313" key="4">
    <source>
        <dbReference type="Proteomes" id="UP000288024"/>
    </source>
</evidence>
<keyword evidence="1" id="KW-0472">Membrane</keyword>
<dbReference type="Proteomes" id="UP000288024">
    <property type="component" value="Unassembled WGS sequence"/>
</dbReference>
<feature type="domain" description="Cell wall elongation regulator TseB-like" evidence="2">
    <location>
        <begin position="37"/>
        <end position="79"/>
    </location>
</feature>
<name>A0A437KE93_9BACI</name>
<dbReference type="AlphaFoldDB" id="A0A437KE93"/>
<keyword evidence="1" id="KW-0812">Transmembrane</keyword>
<gene>
    <name evidence="3" type="ORF">EM808_07940</name>
</gene>
<dbReference type="RefSeq" id="WP_127737639.1">
    <property type="nucleotide sequence ID" value="NZ_CAJCKN010000118.1"/>
</dbReference>
<keyword evidence="1" id="KW-1133">Transmembrane helix</keyword>
<reference evidence="3 4" key="1">
    <citation type="submission" date="2019-01" db="EMBL/GenBank/DDBJ databases">
        <title>Bacillus sp. M5HDSG1-1, whole genome shotgun sequence.</title>
        <authorList>
            <person name="Tuo L."/>
        </authorList>
    </citation>
    <scope>NUCLEOTIDE SEQUENCE [LARGE SCALE GENOMIC DNA]</scope>
    <source>
        <strain evidence="3 4">M5HDSG1-1</strain>
    </source>
</reference>
<dbReference type="InterPro" id="IPR041401">
    <property type="entry name" value="TseB-like_dom"/>
</dbReference>
<evidence type="ECO:0000313" key="3">
    <source>
        <dbReference type="EMBL" id="RVT65421.1"/>
    </source>
</evidence>
<dbReference type="Gene3D" id="3.10.450.40">
    <property type="match status" value="2"/>
</dbReference>
<keyword evidence="4" id="KW-1185">Reference proteome</keyword>
<dbReference type="SUPFAM" id="SSF54403">
    <property type="entry name" value="Cystatin/monellin"/>
    <property type="match status" value="2"/>
</dbReference>